<keyword evidence="3" id="KW-1185">Reference proteome</keyword>
<sequence length="191" mass="19571">MSSGIGPDLLHVLAVILTGGAIKLADDEADTVPDAAAGRPNLVLLAGGRGLTAYAGMALALAGRLDAGWTLGLFAAAYAAGMFAHPRDRLPSGLAAWQESALVLAGTAWLVRGVLAAALAVVLAVQWVDNEVDGRDGRPPGSWRARALGAGALAWAAALSPLMLGAALLTWGAFTWGLKGRRFRRGAPAWE</sequence>
<dbReference type="Proteomes" id="UP000503399">
    <property type="component" value="Chromosome"/>
</dbReference>
<feature type="transmembrane region" description="Helical" evidence="1">
    <location>
        <begin position="148"/>
        <end position="174"/>
    </location>
</feature>
<protein>
    <submittedName>
        <fullName evidence="2">Uncharacterized protein</fullName>
    </submittedName>
</protein>
<accession>A0A6F8ZHC5</accession>
<evidence type="ECO:0000313" key="2">
    <source>
        <dbReference type="EMBL" id="CAB1128855.1"/>
    </source>
</evidence>
<evidence type="ECO:0000256" key="1">
    <source>
        <dbReference type="SAM" id="Phobius"/>
    </source>
</evidence>
<name>A0A6F8ZHC5_9FIRM</name>
<keyword evidence="1" id="KW-0472">Membrane</keyword>
<evidence type="ECO:0000313" key="3">
    <source>
        <dbReference type="Proteomes" id="UP000503399"/>
    </source>
</evidence>
<proteinExistence type="predicted"/>
<keyword evidence="1" id="KW-0812">Transmembrane</keyword>
<reference evidence="2 3" key="1">
    <citation type="submission" date="2020-02" db="EMBL/GenBank/DDBJ databases">
        <authorList>
            <person name="Hogendoorn C."/>
        </authorList>
    </citation>
    <scope>NUCLEOTIDE SEQUENCE [LARGE SCALE GENOMIC DNA]</scope>
    <source>
        <strain evidence="2">R501</strain>
    </source>
</reference>
<keyword evidence="1" id="KW-1133">Transmembrane helix</keyword>
<dbReference type="AlphaFoldDB" id="A0A6F8ZHC5"/>
<dbReference type="EMBL" id="LR778114">
    <property type="protein sequence ID" value="CAB1128855.1"/>
    <property type="molecule type" value="Genomic_DNA"/>
</dbReference>
<dbReference type="KEGG" id="hfv:R50_1349"/>
<feature type="transmembrane region" description="Helical" evidence="1">
    <location>
        <begin position="101"/>
        <end position="128"/>
    </location>
</feature>
<gene>
    <name evidence="2" type="ORF">R50_1349</name>
</gene>
<organism evidence="2 3">
    <name type="scientific">Candidatus Hydrogenisulfobacillus filiaventi</name>
    <dbReference type="NCBI Taxonomy" id="2707344"/>
    <lineage>
        <taxon>Bacteria</taxon>
        <taxon>Bacillati</taxon>
        <taxon>Bacillota</taxon>
        <taxon>Clostridia</taxon>
        <taxon>Eubacteriales</taxon>
        <taxon>Clostridiales Family XVII. Incertae Sedis</taxon>
        <taxon>Candidatus Hydrogenisulfobacillus</taxon>
    </lineage>
</organism>
<feature type="transmembrane region" description="Helical" evidence="1">
    <location>
        <begin position="53"/>
        <end position="80"/>
    </location>
</feature>